<dbReference type="Gene3D" id="1.10.150.20">
    <property type="entry name" value="5' to 3' exonuclease, C-terminal subdomain"/>
    <property type="match status" value="1"/>
</dbReference>
<evidence type="ECO:0000256" key="4">
    <source>
        <dbReference type="ARBA" id="ARBA00022763"/>
    </source>
</evidence>
<dbReference type="InterPro" id="IPR010996">
    <property type="entry name" value="HHH_MUS81"/>
</dbReference>
<evidence type="ECO:0000256" key="1">
    <source>
        <dbReference type="ARBA" id="ARBA00012417"/>
    </source>
</evidence>
<dbReference type="OrthoDB" id="9808747at2"/>
<keyword evidence="5" id="KW-0239">DNA-directed DNA polymerase</keyword>
<evidence type="ECO:0000256" key="3">
    <source>
        <dbReference type="ARBA" id="ARBA00022695"/>
    </source>
</evidence>
<organism evidence="10 11">
    <name type="scientific">Sporocytophaga myxococcoides</name>
    <dbReference type="NCBI Taxonomy" id="153721"/>
    <lineage>
        <taxon>Bacteria</taxon>
        <taxon>Pseudomonadati</taxon>
        <taxon>Bacteroidota</taxon>
        <taxon>Cytophagia</taxon>
        <taxon>Cytophagales</taxon>
        <taxon>Cytophagaceae</taxon>
        <taxon>Sporocytophaga</taxon>
    </lineage>
</organism>
<evidence type="ECO:0000256" key="5">
    <source>
        <dbReference type="ARBA" id="ARBA00022932"/>
    </source>
</evidence>
<dbReference type="GO" id="GO:0003887">
    <property type="term" value="F:DNA-directed DNA polymerase activity"/>
    <property type="evidence" value="ECO:0007669"/>
    <property type="project" value="UniProtKB-KW"/>
</dbReference>
<dbReference type="Pfam" id="PF14716">
    <property type="entry name" value="HHH_8"/>
    <property type="match status" value="1"/>
</dbReference>
<dbReference type="PIRSF" id="PIRSF005047">
    <property type="entry name" value="UCP005047_YshC"/>
    <property type="match status" value="1"/>
</dbReference>
<dbReference type="Gene3D" id="3.30.460.10">
    <property type="entry name" value="Beta Polymerase, domain 2"/>
    <property type="match status" value="1"/>
</dbReference>
<sequence>MYRVNKKLAEIFEAIGSIYEFKGPKERFRSIAYHNAARIINDLPEDIREHIQDGKFIKTYGIGKSIEEKIFEFLQTNQISLFNDLQKEVPKDFLTLMKVQGLGPETLKRFYYDLNLSTKEQIIEALQDGRILQLKGFQKKKVNNILSALLKKTETDERLPLWDAQEISTSIVHMLKTIPQIQIIDIAGSLRRQRETVGDIDLLIAAKARDRKAIIRHFVSLDEVENLYAEGDTKASVYFKSFKRQVDIRIVTEDQWGAALQYFTGSKAHNIHLRKLAIEKGFKINEYGLFTVDENKKIAGENEEGIYHALGLECIPPEMREDTGEIELAAEGLIPKLITIDDIKGDMHTHSKWSDGHSSIEEIADYISSHQKYDYIVLTDHSKSEIIAGGMNEDQFMKQLKEIKKVNKKLGRDLIKSGTEVDILPDGTLDLSDSLLQTLDWVVASIHSHFNQDNTERIIKACRNPYVCAIGHPTGRVLGSREGYPVDMERILDVAAETGTAIEINGHSHRMDINDRWAKRAIEKGVTLVIGTDSHNTGNYSFMKLGVAIARRAWCTKDHILNTSDWAKIEAFKRRKLERIYMTH</sequence>
<dbReference type="InterPro" id="IPR016195">
    <property type="entry name" value="Pol/histidinol_Pase-like"/>
</dbReference>
<dbReference type="eggNOG" id="COG1387">
    <property type="taxonomic scope" value="Bacteria"/>
</dbReference>
<dbReference type="GO" id="GO:0003677">
    <property type="term" value="F:DNA binding"/>
    <property type="evidence" value="ECO:0007669"/>
    <property type="project" value="InterPro"/>
</dbReference>
<name>A0A098LHR9_9BACT</name>
<dbReference type="Gene3D" id="3.30.210.10">
    <property type="entry name" value="DNA polymerase, thumb domain"/>
    <property type="match status" value="1"/>
</dbReference>
<keyword evidence="11" id="KW-1185">Reference proteome</keyword>
<dbReference type="InterPro" id="IPR002008">
    <property type="entry name" value="DNA_pol_X_beta-like"/>
</dbReference>
<dbReference type="SMART" id="SM00483">
    <property type="entry name" value="POLXc"/>
    <property type="match status" value="1"/>
</dbReference>
<dbReference type="InterPro" id="IPR003141">
    <property type="entry name" value="Pol/His_phosphatase_N"/>
</dbReference>
<dbReference type="STRING" id="153721.MYP_2907"/>
<evidence type="ECO:0000259" key="8">
    <source>
        <dbReference type="SMART" id="SM00481"/>
    </source>
</evidence>
<dbReference type="GO" id="GO:0006281">
    <property type="term" value="P:DNA repair"/>
    <property type="evidence" value="ECO:0007669"/>
    <property type="project" value="UniProtKB-KW"/>
</dbReference>
<dbReference type="Pfam" id="PF14791">
    <property type="entry name" value="DNA_pol_B_thumb"/>
    <property type="match status" value="1"/>
</dbReference>
<gene>
    <name evidence="10" type="ORF">MYP_2907</name>
</gene>
<dbReference type="Gene3D" id="3.20.20.140">
    <property type="entry name" value="Metal-dependent hydrolases"/>
    <property type="match status" value="1"/>
</dbReference>
<evidence type="ECO:0000313" key="11">
    <source>
        <dbReference type="Proteomes" id="UP000030185"/>
    </source>
</evidence>
<dbReference type="SUPFAM" id="SSF81301">
    <property type="entry name" value="Nucleotidyltransferase"/>
    <property type="match status" value="1"/>
</dbReference>
<dbReference type="RefSeq" id="WP_045464476.1">
    <property type="nucleotide sequence ID" value="NZ_BBLT01000005.1"/>
</dbReference>
<dbReference type="InterPro" id="IPR022311">
    <property type="entry name" value="PolX-like"/>
</dbReference>
<dbReference type="Pfam" id="PF14792">
    <property type="entry name" value="DNA_pol_B_palm"/>
    <property type="match status" value="1"/>
</dbReference>
<comment type="caution">
    <text evidence="10">The sequence shown here is derived from an EMBL/GenBank/DDBJ whole genome shotgun (WGS) entry which is preliminary data.</text>
</comment>
<dbReference type="InterPro" id="IPR047967">
    <property type="entry name" value="PolX_PHP"/>
</dbReference>
<dbReference type="InterPro" id="IPR050243">
    <property type="entry name" value="PHP_phosphatase"/>
</dbReference>
<reference evidence="10 11" key="1">
    <citation type="submission" date="2014-09" db="EMBL/GenBank/DDBJ databases">
        <title>Sporocytophaga myxococcoides PG-01 genome sequencing.</title>
        <authorList>
            <person name="Liu L."/>
            <person name="Gao P.J."/>
            <person name="Chen G.J."/>
            <person name="Wang L.S."/>
        </authorList>
    </citation>
    <scope>NUCLEOTIDE SEQUENCE [LARGE SCALE GENOMIC DNA]</scope>
    <source>
        <strain evidence="10 11">PG-01</strain>
    </source>
</reference>
<dbReference type="AlphaFoldDB" id="A0A098LHR9"/>
<dbReference type="EC" id="2.7.7.7" evidence="1"/>
<dbReference type="InterPro" id="IPR043519">
    <property type="entry name" value="NT_sf"/>
</dbReference>
<dbReference type="GO" id="GO:0042578">
    <property type="term" value="F:phosphoric ester hydrolase activity"/>
    <property type="evidence" value="ECO:0007669"/>
    <property type="project" value="TreeGrafter"/>
</dbReference>
<comment type="catalytic activity">
    <reaction evidence="7">
        <text>DNA(n) + a 2'-deoxyribonucleoside 5'-triphosphate = DNA(n+1) + diphosphate</text>
        <dbReference type="Rhea" id="RHEA:22508"/>
        <dbReference type="Rhea" id="RHEA-COMP:17339"/>
        <dbReference type="Rhea" id="RHEA-COMP:17340"/>
        <dbReference type="ChEBI" id="CHEBI:33019"/>
        <dbReference type="ChEBI" id="CHEBI:61560"/>
        <dbReference type="ChEBI" id="CHEBI:173112"/>
        <dbReference type="EC" id="2.7.7.7"/>
    </reaction>
</comment>
<feature type="domain" description="DNA-directed DNA polymerase X" evidence="9">
    <location>
        <begin position="3"/>
        <end position="321"/>
    </location>
</feature>
<dbReference type="SMART" id="SM00481">
    <property type="entry name" value="POLIIIAc"/>
    <property type="match status" value="1"/>
</dbReference>
<evidence type="ECO:0000313" key="10">
    <source>
        <dbReference type="EMBL" id="GAL85678.1"/>
    </source>
</evidence>
<accession>A0A098LHR9</accession>
<keyword evidence="4" id="KW-0227">DNA damage</keyword>
<keyword evidence="6" id="KW-0234">DNA repair</keyword>
<dbReference type="CDD" id="cd00141">
    <property type="entry name" value="NT_POLXc"/>
    <property type="match status" value="1"/>
</dbReference>
<dbReference type="Proteomes" id="UP000030185">
    <property type="component" value="Unassembled WGS sequence"/>
</dbReference>
<keyword evidence="3" id="KW-0548">Nucleotidyltransferase</keyword>
<evidence type="ECO:0000256" key="6">
    <source>
        <dbReference type="ARBA" id="ARBA00023204"/>
    </source>
</evidence>
<dbReference type="CDD" id="cd07436">
    <property type="entry name" value="PHP_PolX"/>
    <property type="match status" value="1"/>
</dbReference>
<dbReference type="EMBL" id="BBLT01000005">
    <property type="protein sequence ID" value="GAL85678.1"/>
    <property type="molecule type" value="Genomic_DNA"/>
</dbReference>
<dbReference type="PANTHER" id="PTHR36928">
    <property type="entry name" value="PHOSPHATASE YCDX-RELATED"/>
    <property type="match status" value="1"/>
</dbReference>
<dbReference type="InterPro" id="IPR037160">
    <property type="entry name" value="DNA_Pol_thumb_sf"/>
</dbReference>
<keyword evidence="2" id="KW-0808">Transferase</keyword>
<dbReference type="InterPro" id="IPR002054">
    <property type="entry name" value="DNA-dir_DNA_pol_X"/>
</dbReference>
<dbReference type="SUPFAM" id="SSF89550">
    <property type="entry name" value="PHP domain-like"/>
    <property type="match status" value="1"/>
</dbReference>
<dbReference type="PRINTS" id="PR00870">
    <property type="entry name" value="DNAPOLXBETA"/>
</dbReference>
<dbReference type="InterPro" id="IPR027421">
    <property type="entry name" value="DNA_pol_lamdba_lyase_dom_sf"/>
</dbReference>
<dbReference type="InterPro" id="IPR028207">
    <property type="entry name" value="DNA_pol_B_palm_palm"/>
</dbReference>
<evidence type="ECO:0000256" key="7">
    <source>
        <dbReference type="ARBA" id="ARBA00049244"/>
    </source>
</evidence>
<feature type="domain" description="Polymerase/histidinol phosphatase N-terminal" evidence="8">
    <location>
        <begin position="345"/>
        <end position="425"/>
    </location>
</feature>
<dbReference type="GO" id="GO:0008270">
    <property type="term" value="F:zinc ion binding"/>
    <property type="evidence" value="ECO:0007669"/>
    <property type="project" value="TreeGrafter"/>
</dbReference>
<dbReference type="InterPro" id="IPR029398">
    <property type="entry name" value="PolB_thumb"/>
</dbReference>
<dbReference type="SUPFAM" id="SSF47802">
    <property type="entry name" value="DNA polymerase beta, N-terminal domain-like"/>
    <property type="match status" value="1"/>
</dbReference>
<proteinExistence type="predicted"/>
<evidence type="ECO:0000256" key="2">
    <source>
        <dbReference type="ARBA" id="ARBA00022679"/>
    </source>
</evidence>
<dbReference type="Gene3D" id="1.10.150.110">
    <property type="entry name" value="DNA polymerase beta, N-terminal domain-like"/>
    <property type="match status" value="1"/>
</dbReference>
<evidence type="ECO:0000259" key="9">
    <source>
        <dbReference type="SMART" id="SM00483"/>
    </source>
</evidence>
<protein>
    <recommendedName>
        <fullName evidence="1">DNA-directed DNA polymerase</fullName>
        <ecNumber evidence="1">2.7.7.7</ecNumber>
    </recommendedName>
</protein>
<dbReference type="GO" id="GO:0005829">
    <property type="term" value="C:cytosol"/>
    <property type="evidence" value="ECO:0007669"/>
    <property type="project" value="TreeGrafter"/>
</dbReference>
<dbReference type="PANTHER" id="PTHR36928:SF1">
    <property type="entry name" value="PHOSPHATASE YCDX-RELATED"/>
    <property type="match status" value="1"/>
</dbReference>
<dbReference type="NCBIfam" id="NF006375">
    <property type="entry name" value="PRK08609.1"/>
    <property type="match status" value="1"/>
</dbReference>